<evidence type="ECO:0000256" key="2">
    <source>
        <dbReference type="SAM" id="Phobius"/>
    </source>
</evidence>
<dbReference type="InterPro" id="IPR011723">
    <property type="entry name" value="Znf/thioredoxin_put"/>
</dbReference>
<sequence length="434" mass="48317">MAESFITQCPHCGTSFRVRTEQLAVANGSVRCGACLQVFSARNHLVTTSIPAQTPGKAAPVAKRAQPKTPAKSATKPAAKPKPVAKPKPTPPPRPSPAEESSQFLADDDDDAEFLFGAEEEEEFLFSDGEDDDELFDEDEQNDSLGELSDSFLNLNASSQPNARSDHFKSETQSLETDLFKDDEDENDESWAESMLEEIEKEDVSLSKPAVFESRNVGTPQNHTDTHNAAMRRSPLFVDLEENQTAAQPKSASQVVNQASQELDLDFHYEERLSRLRPLGWLLVILLLALLMAQLAWMQRDTYARMDQWRGLYSAACDIIGCQLPEQVDVTQIRTSVIVRDHKNTALKDIKMVDIVLTNRAPFKQPFPELILQYSDVNGKIVADQNFLPADYLKGEMTGVVNMPLNTRVYVSIPIKAPAPNAINYQLILNPINQ</sequence>
<feature type="region of interest" description="Disordered" evidence="1">
    <location>
        <begin position="127"/>
        <end position="146"/>
    </location>
</feature>
<feature type="compositionally biased region" description="Pro residues" evidence="1">
    <location>
        <begin position="84"/>
        <end position="96"/>
    </location>
</feature>
<feature type="compositionally biased region" description="Acidic residues" evidence="1">
    <location>
        <begin position="127"/>
        <end position="142"/>
    </location>
</feature>
<keyword evidence="5" id="KW-1185">Reference proteome</keyword>
<feature type="region of interest" description="Disordered" evidence="1">
    <location>
        <begin position="155"/>
        <end position="190"/>
    </location>
</feature>
<keyword evidence="2" id="KW-0812">Transmembrane</keyword>
<protein>
    <submittedName>
        <fullName evidence="4">DUF3426 domain-containing protein</fullName>
    </submittedName>
</protein>
<accession>A0ABV7WPM2</accession>
<evidence type="ECO:0000313" key="4">
    <source>
        <dbReference type="EMBL" id="MFC3700279.1"/>
    </source>
</evidence>
<proteinExistence type="predicted"/>
<comment type="caution">
    <text evidence="4">The sequence shown here is derived from an EMBL/GenBank/DDBJ whole genome shotgun (WGS) entry which is preliminary data.</text>
</comment>
<dbReference type="Pfam" id="PF11906">
    <property type="entry name" value="DUF3426"/>
    <property type="match status" value="1"/>
</dbReference>
<organism evidence="4 5">
    <name type="scientific">Reinekea marina</name>
    <dbReference type="NCBI Taxonomy" id="1310421"/>
    <lineage>
        <taxon>Bacteria</taxon>
        <taxon>Pseudomonadati</taxon>
        <taxon>Pseudomonadota</taxon>
        <taxon>Gammaproteobacteria</taxon>
        <taxon>Oceanospirillales</taxon>
        <taxon>Saccharospirillaceae</taxon>
        <taxon>Reinekea</taxon>
    </lineage>
</organism>
<dbReference type="EMBL" id="JBHRYN010000003">
    <property type="protein sequence ID" value="MFC3700279.1"/>
    <property type="molecule type" value="Genomic_DNA"/>
</dbReference>
<dbReference type="Pfam" id="PF13719">
    <property type="entry name" value="Zn_ribbon_5"/>
    <property type="match status" value="1"/>
</dbReference>
<feature type="compositionally biased region" description="Acidic residues" evidence="1">
    <location>
        <begin position="181"/>
        <end position="190"/>
    </location>
</feature>
<reference evidence="5" key="1">
    <citation type="journal article" date="2019" name="Int. J. Syst. Evol. Microbiol.">
        <title>The Global Catalogue of Microorganisms (GCM) 10K type strain sequencing project: providing services to taxonomists for standard genome sequencing and annotation.</title>
        <authorList>
            <consortium name="The Broad Institute Genomics Platform"/>
            <consortium name="The Broad Institute Genome Sequencing Center for Infectious Disease"/>
            <person name="Wu L."/>
            <person name="Ma J."/>
        </authorList>
    </citation>
    <scope>NUCLEOTIDE SEQUENCE [LARGE SCALE GENOMIC DNA]</scope>
    <source>
        <strain evidence="5">CECT 8288</strain>
    </source>
</reference>
<dbReference type="Proteomes" id="UP001595710">
    <property type="component" value="Unassembled WGS sequence"/>
</dbReference>
<dbReference type="InterPro" id="IPR021834">
    <property type="entry name" value="DUF3426"/>
</dbReference>
<name>A0ABV7WPM2_9GAMM</name>
<evidence type="ECO:0000313" key="5">
    <source>
        <dbReference type="Proteomes" id="UP001595710"/>
    </source>
</evidence>
<keyword evidence="2" id="KW-1133">Transmembrane helix</keyword>
<feature type="transmembrane region" description="Helical" evidence="2">
    <location>
        <begin position="279"/>
        <end position="298"/>
    </location>
</feature>
<evidence type="ECO:0000259" key="3">
    <source>
        <dbReference type="Pfam" id="PF13719"/>
    </source>
</evidence>
<evidence type="ECO:0000256" key="1">
    <source>
        <dbReference type="SAM" id="MobiDB-lite"/>
    </source>
</evidence>
<feature type="domain" description="Zinc finger/thioredoxin putative" evidence="3">
    <location>
        <begin position="6"/>
        <end position="41"/>
    </location>
</feature>
<keyword evidence="2" id="KW-0472">Membrane</keyword>
<dbReference type="NCBIfam" id="TIGR02098">
    <property type="entry name" value="MJ0042_CXXC"/>
    <property type="match status" value="1"/>
</dbReference>
<dbReference type="RefSeq" id="WP_290281002.1">
    <property type="nucleotide sequence ID" value="NZ_JAUFQI010000001.1"/>
</dbReference>
<gene>
    <name evidence="4" type="ORF">ACFOND_01400</name>
</gene>
<feature type="compositionally biased region" description="Low complexity" evidence="1">
    <location>
        <begin position="67"/>
        <end position="82"/>
    </location>
</feature>
<feature type="region of interest" description="Disordered" evidence="1">
    <location>
        <begin position="51"/>
        <end position="103"/>
    </location>
</feature>